<dbReference type="Proteomes" id="UP000265618">
    <property type="component" value="Unassembled WGS sequence"/>
</dbReference>
<keyword evidence="3" id="KW-1185">Reference proteome</keyword>
<dbReference type="AlphaFoldDB" id="A0A9K3DAE4"/>
<dbReference type="EMBL" id="BDIP01008544">
    <property type="protein sequence ID" value="GIQ91899.1"/>
    <property type="molecule type" value="Genomic_DNA"/>
</dbReference>
<gene>
    <name evidence="2" type="ORF">KIPB_015358</name>
</gene>
<evidence type="ECO:0000313" key="2">
    <source>
        <dbReference type="EMBL" id="GIQ91899.1"/>
    </source>
</evidence>
<evidence type="ECO:0000313" key="3">
    <source>
        <dbReference type="Proteomes" id="UP000265618"/>
    </source>
</evidence>
<accession>A0A9K3DAE4</accession>
<organism evidence="2 3">
    <name type="scientific">Kipferlia bialata</name>
    <dbReference type="NCBI Taxonomy" id="797122"/>
    <lineage>
        <taxon>Eukaryota</taxon>
        <taxon>Metamonada</taxon>
        <taxon>Carpediemonas-like organisms</taxon>
        <taxon>Kipferlia</taxon>
    </lineage>
</organism>
<protein>
    <submittedName>
        <fullName evidence="2">Uncharacterized protein</fullName>
    </submittedName>
</protein>
<feature type="region of interest" description="Disordered" evidence="1">
    <location>
        <begin position="28"/>
        <end position="74"/>
    </location>
</feature>
<sequence>PSPYVKEVVAAVQPSCVIVDEPELILGGETKAKGKKGKKGKAKKGKGKGKTSAAGGDDMETPGASMTPGTYPATADEAFAPSRLKKDLASFITGLGKNDGIL</sequence>
<feature type="compositionally biased region" description="Basic residues" evidence="1">
    <location>
        <begin position="33"/>
        <end position="49"/>
    </location>
</feature>
<feature type="non-terminal residue" evidence="2">
    <location>
        <position position="1"/>
    </location>
</feature>
<name>A0A9K3DAE4_9EUKA</name>
<evidence type="ECO:0000256" key="1">
    <source>
        <dbReference type="SAM" id="MobiDB-lite"/>
    </source>
</evidence>
<proteinExistence type="predicted"/>
<comment type="caution">
    <text evidence="2">The sequence shown here is derived from an EMBL/GenBank/DDBJ whole genome shotgun (WGS) entry which is preliminary data.</text>
</comment>
<feature type="non-terminal residue" evidence="2">
    <location>
        <position position="102"/>
    </location>
</feature>
<reference evidence="2 3" key="1">
    <citation type="journal article" date="2018" name="PLoS ONE">
        <title>The draft genome of Kipferlia bialata reveals reductive genome evolution in fornicate parasites.</title>
        <authorList>
            <person name="Tanifuji G."/>
            <person name="Takabayashi S."/>
            <person name="Kume K."/>
            <person name="Takagi M."/>
            <person name="Nakayama T."/>
            <person name="Kamikawa R."/>
            <person name="Inagaki Y."/>
            <person name="Hashimoto T."/>
        </authorList>
    </citation>
    <scope>NUCLEOTIDE SEQUENCE [LARGE SCALE GENOMIC DNA]</scope>
    <source>
        <strain evidence="2">NY0173</strain>
    </source>
</reference>